<dbReference type="HOGENOM" id="CLU_974124_0_0_1"/>
<dbReference type="PANTHER" id="PTHR24131:SF10">
    <property type="entry name" value="ANKYRIN-REPEAT, SH3-DOMAIN, AND PROLINE-RICH-REGION CONTAINING PROTEIN, ISOFORM B"/>
    <property type="match status" value="1"/>
</dbReference>
<feature type="domain" description="SH3" evidence="10">
    <location>
        <begin position="204"/>
        <end position="286"/>
    </location>
</feature>
<dbReference type="GeneID" id="20210660"/>
<dbReference type="PANTHER" id="PTHR24131">
    <property type="entry name" value="APOPTOSIS-STIMULATING OF P53 PROTEIN"/>
    <property type="match status" value="1"/>
</dbReference>
<keyword evidence="13" id="KW-1185">Reference proteome</keyword>
<dbReference type="SMART" id="SM00326">
    <property type="entry name" value="SH3"/>
    <property type="match status" value="1"/>
</dbReference>
<dbReference type="RefSeq" id="XP_009030871.1">
    <property type="nucleotide sequence ID" value="XM_009032623.1"/>
</dbReference>
<dbReference type="eggNOG" id="KOG0515">
    <property type="taxonomic scope" value="Eukaryota"/>
</dbReference>
<feature type="compositionally biased region" description="Low complexity" evidence="9">
    <location>
        <begin position="22"/>
        <end position="35"/>
    </location>
</feature>
<dbReference type="EMBL" id="KB097731">
    <property type="protein sequence ID" value="ESN91005.1"/>
    <property type="molecule type" value="Genomic_DNA"/>
</dbReference>
<comment type="subcellular location">
    <subcellularLocation>
        <location evidence="1">Nucleus</location>
    </subcellularLocation>
</comment>
<keyword evidence="4" id="KW-0677">Repeat</keyword>
<feature type="repeat" description="ANK" evidence="7">
    <location>
        <begin position="161"/>
        <end position="193"/>
    </location>
</feature>
<feature type="compositionally biased region" description="Acidic residues" evidence="9">
    <location>
        <begin position="247"/>
        <end position="262"/>
    </location>
</feature>
<name>T1FPB3_HELRO</name>
<dbReference type="InterPro" id="IPR047163">
    <property type="entry name" value="ASPP1/2"/>
</dbReference>
<dbReference type="Pfam" id="PF14604">
    <property type="entry name" value="SH3_9"/>
    <property type="match status" value="1"/>
</dbReference>
<protein>
    <recommendedName>
        <fullName evidence="10">SH3 domain-containing protein</fullName>
    </recommendedName>
</protein>
<dbReference type="GO" id="GO:0042981">
    <property type="term" value="P:regulation of apoptotic process"/>
    <property type="evidence" value="ECO:0007669"/>
    <property type="project" value="InterPro"/>
</dbReference>
<dbReference type="SUPFAM" id="SSF50044">
    <property type="entry name" value="SH3-domain"/>
    <property type="match status" value="1"/>
</dbReference>
<dbReference type="Pfam" id="PF12796">
    <property type="entry name" value="Ank_2"/>
    <property type="match status" value="1"/>
</dbReference>
<dbReference type="OrthoDB" id="10038642at2759"/>
<dbReference type="Gene3D" id="1.25.40.20">
    <property type="entry name" value="Ankyrin repeat-containing domain"/>
    <property type="match status" value="1"/>
</dbReference>
<dbReference type="STRING" id="6412.T1FPB3"/>
<dbReference type="PROSITE" id="PS50088">
    <property type="entry name" value="ANK_REPEAT"/>
    <property type="match status" value="2"/>
</dbReference>
<evidence type="ECO:0000256" key="2">
    <source>
        <dbReference type="ARBA" id="ARBA00022443"/>
    </source>
</evidence>
<dbReference type="SUPFAM" id="SSF48403">
    <property type="entry name" value="Ankyrin repeat"/>
    <property type="match status" value="1"/>
</dbReference>
<evidence type="ECO:0000256" key="9">
    <source>
        <dbReference type="SAM" id="MobiDB-lite"/>
    </source>
</evidence>
<dbReference type="GO" id="GO:0006915">
    <property type="term" value="P:apoptotic process"/>
    <property type="evidence" value="ECO:0007669"/>
    <property type="project" value="UniProtKB-KW"/>
</dbReference>
<dbReference type="CDD" id="cd00174">
    <property type="entry name" value="SH3"/>
    <property type="match status" value="1"/>
</dbReference>
<feature type="compositionally biased region" description="Polar residues" evidence="9">
    <location>
        <begin position="1"/>
        <end position="10"/>
    </location>
</feature>
<dbReference type="EMBL" id="AMQM01008152">
    <property type="status" value="NOT_ANNOTATED_CDS"/>
    <property type="molecule type" value="Genomic_DNA"/>
</dbReference>
<accession>T1FPB3</accession>
<dbReference type="InterPro" id="IPR036770">
    <property type="entry name" value="Ankyrin_rpt-contain_sf"/>
</dbReference>
<evidence type="ECO:0000256" key="5">
    <source>
        <dbReference type="ARBA" id="ARBA00023043"/>
    </source>
</evidence>
<dbReference type="InParanoid" id="T1FPB3"/>
<evidence type="ECO:0000256" key="4">
    <source>
        <dbReference type="ARBA" id="ARBA00022737"/>
    </source>
</evidence>
<keyword evidence="6" id="KW-0539">Nucleus</keyword>
<gene>
    <name evidence="12" type="primary">20210660</name>
    <name evidence="11" type="ORF">HELRODRAFT_187621</name>
</gene>
<evidence type="ECO:0000313" key="12">
    <source>
        <dbReference type="EnsemblMetazoa" id="HelroP187621"/>
    </source>
</evidence>
<evidence type="ECO:0000313" key="13">
    <source>
        <dbReference type="Proteomes" id="UP000015101"/>
    </source>
</evidence>
<dbReference type="PROSITE" id="PS50297">
    <property type="entry name" value="ANK_REP_REGION"/>
    <property type="match status" value="2"/>
</dbReference>
<dbReference type="AlphaFoldDB" id="T1FPB3"/>
<dbReference type="Proteomes" id="UP000015101">
    <property type="component" value="Unassembled WGS sequence"/>
</dbReference>
<dbReference type="GO" id="GO:0002039">
    <property type="term" value="F:p53 binding"/>
    <property type="evidence" value="ECO:0007669"/>
    <property type="project" value="InterPro"/>
</dbReference>
<feature type="region of interest" description="Disordered" evidence="9">
    <location>
        <begin position="1"/>
        <end position="47"/>
    </location>
</feature>
<evidence type="ECO:0000256" key="6">
    <source>
        <dbReference type="ARBA" id="ARBA00023242"/>
    </source>
</evidence>
<dbReference type="InterPro" id="IPR001452">
    <property type="entry name" value="SH3_domain"/>
</dbReference>
<evidence type="ECO:0000256" key="3">
    <source>
        <dbReference type="ARBA" id="ARBA00022703"/>
    </source>
</evidence>
<feature type="region of interest" description="Disordered" evidence="9">
    <location>
        <begin position="232"/>
        <end position="263"/>
    </location>
</feature>
<dbReference type="KEGG" id="hro:HELRODRAFT_187621"/>
<keyword evidence="2 8" id="KW-0728">SH3 domain</keyword>
<dbReference type="SMART" id="SM00248">
    <property type="entry name" value="ANK"/>
    <property type="match status" value="2"/>
</dbReference>
<evidence type="ECO:0000256" key="1">
    <source>
        <dbReference type="ARBA" id="ARBA00004123"/>
    </source>
</evidence>
<keyword evidence="5 7" id="KW-0040">ANK repeat</keyword>
<evidence type="ECO:0000256" key="7">
    <source>
        <dbReference type="PROSITE-ProRule" id="PRU00023"/>
    </source>
</evidence>
<sequence length="286" mass="31711">MATTTSTTASPFKKSNLKKPKSTSSSSPSSLSENKTNGDGKVQTKFNDLPDYLIGSKEVSRSADVDESDDVCKSENYASRSDYLKRSGYERIRFDPLVILLDASLQGELDVVKDIVEKYGHKRMVNDEGITALHNSICAGHLHIVQYLVNSGCEVNAPDIDLWTPLHCAASCNNLKVCRLLVEHGACLFATTDSDKCVMKKMKTSGHELRAAFTYEPEETDELAFEAGDSIITIDPNPSKSKKNDRDNDDEEEEEDGDDGDENWWLCKNLRTSKVGLVPRNYLCLA</sequence>
<dbReference type="InterPro" id="IPR036028">
    <property type="entry name" value="SH3-like_dom_sf"/>
</dbReference>
<dbReference type="InterPro" id="IPR002110">
    <property type="entry name" value="Ankyrin_rpt"/>
</dbReference>
<reference evidence="12" key="3">
    <citation type="submission" date="2015-06" db="UniProtKB">
        <authorList>
            <consortium name="EnsemblMetazoa"/>
        </authorList>
    </citation>
    <scope>IDENTIFICATION</scope>
</reference>
<dbReference type="EnsemblMetazoa" id="HelroT187621">
    <property type="protein sequence ID" value="HelroP187621"/>
    <property type="gene ID" value="HelroG187621"/>
</dbReference>
<evidence type="ECO:0000256" key="8">
    <source>
        <dbReference type="PROSITE-ProRule" id="PRU00192"/>
    </source>
</evidence>
<evidence type="ECO:0000313" key="11">
    <source>
        <dbReference type="EMBL" id="ESN91005.1"/>
    </source>
</evidence>
<evidence type="ECO:0000259" key="10">
    <source>
        <dbReference type="PROSITE" id="PS50002"/>
    </source>
</evidence>
<reference evidence="11 13" key="2">
    <citation type="journal article" date="2013" name="Nature">
        <title>Insights into bilaterian evolution from three spiralian genomes.</title>
        <authorList>
            <person name="Simakov O."/>
            <person name="Marletaz F."/>
            <person name="Cho S.J."/>
            <person name="Edsinger-Gonzales E."/>
            <person name="Havlak P."/>
            <person name="Hellsten U."/>
            <person name="Kuo D.H."/>
            <person name="Larsson T."/>
            <person name="Lv J."/>
            <person name="Arendt D."/>
            <person name="Savage R."/>
            <person name="Osoegawa K."/>
            <person name="de Jong P."/>
            <person name="Grimwood J."/>
            <person name="Chapman J.A."/>
            <person name="Shapiro H."/>
            <person name="Aerts A."/>
            <person name="Otillar R.P."/>
            <person name="Terry A.Y."/>
            <person name="Boore J.L."/>
            <person name="Grigoriev I.V."/>
            <person name="Lindberg D.R."/>
            <person name="Seaver E.C."/>
            <person name="Weisblat D.A."/>
            <person name="Putnam N.H."/>
            <person name="Rokhsar D.S."/>
        </authorList>
    </citation>
    <scope>NUCLEOTIDE SEQUENCE</scope>
</reference>
<reference evidence="13" key="1">
    <citation type="submission" date="2012-12" db="EMBL/GenBank/DDBJ databases">
        <authorList>
            <person name="Hellsten U."/>
            <person name="Grimwood J."/>
            <person name="Chapman J.A."/>
            <person name="Shapiro H."/>
            <person name="Aerts A."/>
            <person name="Otillar R.P."/>
            <person name="Terry A.Y."/>
            <person name="Boore J.L."/>
            <person name="Simakov O."/>
            <person name="Marletaz F."/>
            <person name="Cho S.-J."/>
            <person name="Edsinger-Gonzales E."/>
            <person name="Havlak P."/>
            <person name="Kuo D.-H."/>
            <person name="Larsson T."/>
            <person name="Lv J."/>
            <person name="Arendt D."/>
            <person name="Savage R."/>
            <person name="Osoegawa K."/>
            <person name="de Jong P."/>
            <person name="Lindberg D.R."/>
            <person name="Seaver E.C."/>
            <person name="Weisblat D.A."/>
            <person name="Putnam N.H."/>
            <person name="Grigoriev I.V."/>
            <person name="Rokhsar D.S."/>
        </authorList>
    </citation>
    <scope>NUCLEOTIDE SEQUENCE</scope>
</reference>
<dbReference type="GO" id="GO:0005634">
    <property type="term" value="C:nucleus"/>
    <property type="evidence" value="ECO:0007669"/>
    <property type="project" value="UniProtKB-SubCell"/>
</dbReference>
<dbReference type="PROSITE" id="PS50002">
    <property type="entry name" value="SH3"/>
    <property type="match status" value="1"/>
</dbReference>
<keyword evidence="3" id="KW-0053">Apoptosis</keyword>
<dbReference type="CTD" id="20210660"/>
<proteinExistence type="predicted"/>
<organism evidence="12 13">
    <name type="scientific">Helobdella robusta</name>
    <name type="common">Californian leech</name>
    <dbReference type="NCBI Taxonomy" id="6412"/>
    <lineage>
        <taxon>Eukaryota</taxon>
        <taxon>Metazoa</taxon>
        <taxon>Spiralia</taxon>
        <taxon>Lophotrochozoa</taxon>
        <taxon>Annelida</taxon>
        <taxon>Clitellata</taxon>
        <taxon>Hirudinea</taxon>
        <taxon>Rhynchobdellida</taxon>
        <taxon>Glossiphoniidae</taxon>
        <taxon>Helobdella</taxon>
    </lineage>
</organism>
<feature type="repeat" description="ANK" evidence="7">
    <location>
        <begin position="128"/>
        <end position="160"/>
    </location>
</feature>